<keyword evidence="1" id="KW-0812">Transmembrane</keyword>
<keyword evidence="5" id="KW-1185">Reference proteome</keyword>
<keyword evidence="1" id="KW-0472">Membrane</keyword>
<evidence type="ECO:0000256" key="2">
    <source>
        <dbReference type="SAM" id="SignalP"/>
    </source>
</evidence>
<dbReference type="PANTHER" id="PTHR36902:SF1">
    <property type="entry name" value="ENRICHED IN SURFACE-LABELED PROTEOME PROTEIN 9"/>
    <property type="match status" value="1"/>
</dbReference>
<keyword evidence="2" id="KW-0732">Signal</keyword>
<feature type="signal peptide" evidence="2">
    <location>
        <begin position="1"/>
        <end position="22"/>
    </location>
</feature>
<reference evidence="4 5" key="1">
    <citation type="journal article" date="2023" name="Arcadia Sci">
        <title>De novo assembly of a long-read Amblyomma americanum tick genome.</title>
        <authorList>
            <person name="Chou S."/>
            <person name="Poskanzer K.E."/>
            <person name="Rollins M."/>
            <person name="Thuy-Boun P.S."/>
        </authorList>
    </citation>
    <scope>NUCLEOTIDE SEQUENCE [LARGE SCALE GENOMIC DNA]</scope>
    <source>
        <strain evidence="4">F_SG_1</strain>
        <tissue evidence="4">Salivary glands</tissue>
    </source>
</reference>
<accession>A0AAQ4EZG4</accession>
<evidence type="ECO:0000256" key="1">
    <source>
        <dbReference type="SAM" id="Phobius"/>
    </source>
</evidence>
<evidence type="ECO:0000313" key="5">
    <source>
        <dbReference type="Proteomes" id="UP001321473"/>
    </source>
</evidence>
<organism evidence="4 5">
    <name type="scientific">Amblyomma americanum</name>
    <name type="common">Lone star tick</name>
    <dbReference type="NCBI Taxonomy" id="6943"/>
    <lineage>
        <taxon>Eukaryota</taxon>
        <taxon>Metazoa</taxon>
        <taxon>Ecdysozoa</taxon>
        <taxon>Arthropoda</taxon>
        <taxon>Chelicerata</taxon>
        <taxon>Arachnida</taxon>
        <taxon>Acari</taxon>
        <taxon>Parasitiformes</taxon>
        <taxon>Ixodida</taxon>
        <taxon>Ixodoidea</taxon>
        <taxon>Ixodidae</taxon>
        <taxon>Amblyomminae</taxon>
        <taxon>Amblyomma</taxon>
    </lineage>
</organism>
<dbReference type="EMBL" id="JARKHS020009075">
    <property type="protein sequence ID" value="KAK8780226.1"/>
    <property type="molecule type" value="Genomic_DNA"/>
</dbReference>
<evidence type="ECO:0000259" key="3">
    <source>
        <dbReference type="Pfam" id="PF25898"/>
    </source>
</evidence>
<feature type="chain" id="PRO_5043039789" description="LolA-like domain-containing protein" evidence="2">
    <location>
        <begin position="23"/>
        <end position="612"/>
    </location>
</feature>
<name>A0AAQ4EZG4_AMBAM</name>
<dbReference type="InterPro" id="IPR058831">
    <property type="entry name" value="LolA-like_dom_2nd"/>
</dbReference>
<dbReference type="Pfam" id="PF25898">
    <property type="entry name" value="LolA_2nd_metazoa"/>
    <property type="match status" value="1"/>
</dbReference>
<dbReference type="AlphaFoldDB" id="A0AAQ4EZG4"/>
<comment type="caution">
    <text evidence="4">The sequence shown here is derived from an EMBL/GenBank/DDBJ whole genome shotgun (WGS) entry which is preliminary data.</text>
</comment>
<feature type="transmembrane region" description="Helical" evidence="1">
    <location>
        <begin position="567"/>
        <end position="590"/>
    </location>
</feature>
<protein>
    <recommendedName>
        <fullName evidence="3">LolA-like domain-containing protein</fullName>
    </recommendedName>
</protein>
<dbReference type="PANTHER" id="PTHR36902">
    <property type="entry name" value="ENRICHED IN SURFACE-LABELED PROTEOME PROTEIN 9"/>
    <property type="match status" value="1"/>
</dbReference>
<evidence type="ECO:0000313" key="4">
    <source>
        <dbReference type="EMBL" id="KAK8780226.1"/>
    </source>
</evidence>
<sequence length="612" mass="67403">MASGPSLCLVLLGLLQLAACQGQPRAPFLPSDFKMNVMYKSWFDDNLYAFTVAYTRRGLGLGNRLYVSRLSQGVSYTKLYDFENDILYEAKGDTRQCTTTHGIPEAEKEDPYFPVAFRSANGRKVFDTPDSLIRFDGGEKKQIQNVPGGADEWQTDVTVTVRGQVHHCQNTIVWSKNGTGTPYCDRKSENYGRCPPVPLDALVGCEGGNAIRYSFADFVEIFDSTIFEEPVGFFCEGVDRATLPTLPSVFTFSAETKTADNQDVQKSKVWVNLPSFLVAREAYYSDADTPMMRSVFDYATGMKYFITPDTGSCQASVMAKEELTIPQPDALVWGAGRDYSYQKTGERPCRSWNCAVYAGMDNSAGSPDKSQVANLYYAYENEMKGASLPVFMEVYDEAKKGDVIERREIFDFETDLRDWSPFDISICFHAHEARTLLINVQGNADFGPGRGTRDALAKAFRAQLKNAMGIAQDIRLSRVSVFPRGDNRVVVLVRLLPAASTDHLVVADPTVDEATQKLNETVIAGKLKVVLNITGAAQQPEYVATELTSRQQAPPPDSSVGYSPGSMAALGIMMLLIGIAIALGVVYFAARKYPQSSMTTILLQPRSSGSGE</sequence>
<gene>
    <name evidence="4" type="ORF">V5799_018427</name>
</gene>
<keyword evidence="1" id="KW-1133">Transmembrane helix</keyword>
<proteinExistence type="predicted"/>
<feature type="domain" description="LolA-like" evidence="3">
    <location>
        <begin position="230"/>
        <end position="428"/>
    </location>
</feature>
<dbReference type="Proteomes" id="UP001321473">
    <property type="component" value="Unassembled WGS sequence"/>
</dbReference>